<comment type="similarity">
    <text evidence="1">Belongs to the paxM FAD-dependent monooxygenase family.</text>
</comment>
<evidence type="ECO:0000256" key="4">
    <source>
        <dbReference type="ARBA" id="ARBA00023002"/>
    </source>
</evidence>
<dbReference type="Pfam" id="PF01494">
    <property type="entry name" value="FAD_binding_3"/>
    <property type="match status" value="2"/>
</dbReference>
<feature type="compositionally biased region" description="Polar residues" evidence="5">
    <location>
        <begin position="1"/>
        <end position="14"/>
    </location>
</feature>
<evidence type="ECO:0000256" key="3">
    <source>
        <dbReference type="ARBA" id="ARBA00022827"/>
    </source>
</evidence>
<feature type="domain" description="FAD-binding" evidence="6">
    <location>
        <begin position="39"/>
        <end position="160"/>
    </location>
</feature>
<dbReference type="InterPro" id="IPR036188">
    <property type="entry name" value="FAD/NAD-bd_sf"/>
</dbReference>
<evidence type="ECO:0000256" key="5">
    <source>
        <dbReference type="SAM" id="MobiDB-lite"/>
    </source>
</evidence>
<organism evidence="7 8">
    <name type="scientific">Dissophora globulifera</name>
    <dbReference type="NCBI Taxonomy" id="979702"/>
    <lineage>
        <taxon>Eukaryota</taxon>
        <taxon>Fungi</taxon>
        <taxon>Fungi incertae sedis</taxon>
        <taxon>Mucoromycota</taxon>
        <taxon>Mortierellomycotina</taxon>
        <taxon>Mortierellomycetes</taxon>
        <taxon>Mortierellales</taxon>
        <taxon>Mortierellaceae</taxon>
        <taxon>Dissophora</taxon>
    </lineage>
</organism>
<keyword evidence="4" id="KW-0560">Oxidoreductase</keyword>
<keyword evidence="3" id="KW-0274">FAD</keyword>
<dbReference type="AlphaFoldDB" id="A0A9P6UL27"/>
<evidence type="ECO:0000256" key="2">
    <source>
        <dbReference type="ARBA" id="ARBA00022630"/>
    </source>
</evidence>
<dbReference type="EMBL" id="JAAAIP010000961">
    <property type="protein sequence ID" value="KAG0311174.1"/>
    <property type="molecule type" value="Genomic_DNA"/>
</dbReference>
<evidence type="ECO:0000256" key="1">
    <source>
        <dbReference type="ARBA" id="ARBA00007992"/>
    </source>
</evidence>
<dbReference type="SUPFAM" id="SSF51905">
    <property type="entry name" value="FAD/NAD(P)-binding domain"/>
    <property type="match status" value="1"/>
</dbReference>
<keyword evidence="8" id="KW-1185">Reference proteome</keyword>
<protein>
    <recommendedName>
        <fullName evidence="6">FAD-binding domain-containing protein</fullName>
    </recommendedName>
</protein>
<dbReference type="Gene3D" id="3.50.50.60">
    <property type="entry name" value="FAD/NAD(P)-binding domain"/>
    <property type="match status" value="2"/>
</dbReference>
<comment type="caution">
    <text evidence="7">The sequence shown here is derived from an EMBL/GenBank/DDBJ whole genome shotgun (WGS) entry which is preliminary data.</text>
</comment>
<feature type="region of interest" description="Disordered" evidence="5">
    <location>
        <begin position="1"/>
        <end position="34"/>
    </location>
</feature>
<gene>
    <name evidence="7" type="ORF">BGZ99_010352</name>
</gene>
<dbReference type="PRINTS" id="PR00420">
    <property type="entry name" value="RNGMNOXGNASE"/>
</dbReference>
<accession>A0A9P6UL27</accession>
<dbReference type="InterPro" id="IPR002938">
    <property type="entry name" value="FAD-bd"/>
</dbReference>
<proteinExistence type="inferred from homology"/>
<dbReference type="OrthoDB" id="655030at2759"/>
<dbReference type="GO" id="GO:0071949">
    <property type="term" value="F:FAD binding"/>
    <property type="evidence" value="ECO:0007669"/>
    <property type="project" value="InterPro"/>
</dbReference>
<dbReference type="PANTHER" id="PTHR47356:SF2">
    <property type="entry name" value="FAD-BINDING DOMAIN-CONTAINING PROTEIN-RELATED"/>
    <property type="match status" value="1"/>
</dbReference>
<name>A0A9P6UL27_9FUNG</name>
<reference evidence="7" key="1">
    <citation type="journal article" date="2020" name="Fungal Divers.">
        <title>Resolving the Mortierellaceae phylogeny through synthesis of multi-gene phylogenetics and phylogenomics.</title>
        <authorList>
            <person name="Vandepol N."/>
            <person name="Liber J."/>
            <person name="Desiro A."/>
            <person name="Na H."/>
            <person name="Kennedy M."/>
            <person name="Barry K."/>
            <person name="Grigoriev I.V."/>
            <person name="Miller A.N."/>
            <person name="O'Donnell K."/>
            <person name="Stajich J.E."/>
            <person name="Bonito G."/>
        </authorList>
    </citation>
    <scope>NUCLEOTIDE SEQUENCE</scope>
    <source>
        <strain evidence="7">REB-010B</strain>
    </source>
</reference>
<evidence type="ECO:0000313" key="8">
    <source>
        <dbReference type="Proteomes" id="UP000738325"/>
    </source>
</evidence>
<sequence>MPPDAVSTTTQQLLSTMRTSSPTSTPSPCYASSTPSRPHVLIVGGGIGGLTLAILLERAEIPYTVLERSTHIRPLGSAIALGPGVLPLFEQLGLLDEIEQQARPVTRGMVWSEKLVPIMDLDHTTTQKRVIARPKLYQILLSHVPKRKLRMGKKVVSFAQSPPLSPYTQQDLSKQPPIPVQRQLFRQQPIVLTCEDGTHFSGDILVGADGAYSVTRHLLYQQIENDYATAKETVLTWQNSEEIPTRFLRFEPLPDSDKEPLSFTSTCLVGQTEPSLDLKTFKNANGSDCKVGSVIGDNKPYSWSVFSMPDDSVCWMVTEHLKGTFSSSATPSISPSTPYPRTAAARSASPALFSLSYSLKHDTASESSSEWGPDRVDVMCEQVRDFPVPCGPGLKMNDLIQQTSRDKISKVMLEEKLFETWFYGRVVLLGDACHKMHPSAGLGAVAAIQDAAVLSDLLYHLPTDPSLKDITMAFEAYRQDRYPIAQQSYETSYQMSHLNEQSWISNFIRRVMNNLPKWIWYRVLDRMYEYRPQVSFLPRVGDRGEVPPMPPSYNAGLNKLGINLYPSIDMDIDP</sequence>
<dbReference type="Proteomes" id="UP000738325">
    <property type="component" value="Unassembled WGS sequence"/>
</dbReference>
<dbReference type="PANTHER" id="PTHR47356">
    <property type="entry name" value="FAD-DEPENDENT MONOOXYGENASE ASQG-RELATED"/>
    <property type="match status" value="1"/>
</dbReference>
<feature type="compositionally biased region" description="Low complexity" evidence="5">
    <location>
        <begin position="15"/>
        <end position="34"/>
    </location>
</feature>
<keyword evidence="2" id="KW-0285">Flavoprotein</keyword>
<dbReference type="GO" id="GO:0004497">
    <property type="term" value="F:monooxygenase activity"/>
    <property type="evidence" value="ECO:0007669"/>
    <property type="project" value="InterPro"/>
</dbReference>
<evidence type="ECO:0000259" key="6">
    <source>
        <dbReference type="Pfam" id="PF01494"/>
    </source>
</evidence>
<dbReference type="InterPro" id="IPR050562">
    <property type="entry name" value="FAD_mOase_fung"/>
</dbReference>
<feature type="domain" description="FAD-binding" evidence="6">
    <location>
        <begin position="403"/>
        <end position="488"/>
    </location>
</feature>
<evidence type="ECO:0000313" key="7">
    <source>
        <dbReference type="EMBL" id="KAG0311174.1"/>
    </source>
</evidence>